<name>A0A0D2VUP7_CAPO3</name>
<dbReference type="PhylomeDB" id="A0A0D2VUP7"/>
<dbReference type="InterPro" id="IPR013785">
    <property type="entry name" value="Aldolase_TIM"/>
</dbReference>
<evidence type="ECO:0000256" key="5">
    <source>
        <dbReference type="ARBA" id="ARBA00022723"/>
    </source>
</evidence>
<protein>
    <recommendedName>
        <fullName evidence="2">Radical S-adenosyl methionine domain-containing protein 1, mitochondrial</fullName>
    </recommendedName>
    <alternativeName>
        <fullName evidence="9">Putative heme chaperone</fullName>
    </alternativeName>
</protein>
<keyword evidence="8" id="KW-0143">Chaperone</keyword>
<evidence type="ECO:0000256" key="8">
    <source>
        <dbReference type="ARBA" id="ARBA00023186"/>
    </source>
</evidence>
<keyword evidence="5" id="KW-0479">Metal-binding</keyword>
<dbReference type="OrthoDB" id="431409at2759"/>
<comment type="similarity">
    <text evidence="1">Belongs to the anaerobic coproporphyrinogen-III oxidase family. HemW subfamily.</text>
</comment>
<evidence type="ECO:0000256" key="9">
    <source>
        <dbReference type="ARBA" id="ARBA00033094"/>
    </source>
</evidence>
<dbReference type="SFLD" id="SFLDG01065">
    <property type="entry name" value="anaerobic_coproporphyrinogen-I"/>
    <property type="match status" value="1"/>
</dbReference>
<proteinExistence type="inferred from homology"/>
<dbReference type="NCBIfam" id="TIGR00539">
    <property type="entry name" value="hemN_rel"/>
    <property type="match status" value="1"/>
</dbReference>
<dbReference type="SFLD" id="SFLDS00029">
    <property type="entry name" value="Radical_SAM"/>
    <property type="match status" value="1"/>
</dbReference>
<dbReference type="SUPFAM" id="SSF102114">
    <property type="entry name" value="Radical SAM enzymes"/>
    <property type="match status" value="1"/>
</dbReference>
<dbReference type="Gene3D" id="3.20.20.70">
    <property type="entry name" value="Aldolase class I"/>
    <property type="match status" value="1"/>
</dbReference>
<dbReference type="EMBL" id="KE346368">
    <property type="protein sequence ID" value="KJE95092.1"/>
    <property type="molecule type" value="Genomic_DNA"/>
</dbReference>
<dbReference type="InterPro" id="IPR006638">
    <property type="entry name" value="Elp3/MiaA/NifB-like_rSAM"/>
</dbReference>
<evidence type="ECO:0000313" key="12">
    <source>
        <dbReference type="EMBL" id="KJE95092.1"/>
    </source>
</evidence>
<accession>A0A0D2VUP7</accession>
<dbReference type="CDD" id="cd01335">
    <property type="entry name" value="Radical_SAM"/>
    <property type="match status" value="1"/>
</dbReference>
<dbReference type="InterPro" id="IPR004559">
    <property type="entry name" value="HemW-like"/>
</dbReference>
<dbReference type="InParanoid" id="A0A0D2VUP7"/>
<gene>
    <name evidence="12" type="ORF">CAOG_005584</name>
</gene>
<evidence type="ECO:0000256" key="10">
    <source>
        <dbReference type="ARBA" id="ARBA00045130"/>
    </source>
</evidence>
<keyword evidence="3" id="KW-0349">Heme</keyword>
<evidence type="ECO:0000313" key="13">
    <source>
        <dbReference type="Proteomes" id="UP000008743"/>
    </source>
</evidence>
<comment type="function">
    <text evidence="10">May be a heme chaperone, appears to bind heme. Homologous bacterial proteins do not have oxygen-independent coproporphyrinogen-III oxidase activity. Binds 1 [4Fe-4S] cluster. The cluster is coordinated with 3 cysteines and an exchangeable S-adenosyl-L-methionine.</text>
</comment>
<dbReference type="STRING" id="595528.A0A0D2VUP7"/>
<evidence type="ECO:0000256" key="4">
    <source>
        <dbReference type="ARBA" id="ARBA00022691"/>
    </source>
</evidence>
<dbReference type="GO" id="GO:0051539">
    <property type="term" value="F:4 iron, 4 sulfur cluster binding"/>
    <property type="evidence" value="ECO:0007669"/>
    <property type="project" value="InterPro"/>
</dbReference>
<dbReference type="PANTHER" id="PTHR13932">
    <property type="entry name" value="COPROPORPHYRINIGEN III OXIDASE"/>
    <property type="match status" value="1"/>
</dbReference>
<dbReference type="InterPro" id="IPR058240">
    <property type="entry name" value="rSAM_sf"/>
</dbReference>
<dbReference type="SMART" id="SM00729">
    <property type="entry name" value="Elp3"/>
    <property type="match status" value="1"/>
</dbReference>
<sequence>MLRTTAWQTPIRRAALWAGSTTPTGADSGRKQPQLQLAPTAVEYDPAAVSVYMHWPYCSRICPYCAFNRTLMDKSVDVARMQRAMVTELGAQLAHIGPGRKISSVYFGGGTPSLAPPGLVKDLLHTLRAYQPDLPSGMEVTLEFNPIQCHGSGGLELLQSFAAAGVTRASLGVQTFNPVHLKTLGRDHTPEQALDALQNARAVFPGRVSLDLMFATPTQTIRDWEEDLQLAVAHADAHISLYHLTLEKGTSFFTRHSRGALALPNDDQAGDMLELASRTLSSHQPRPWHRYEVANFAQPSHESQHNLGYWAGNDYLAIGPGAHGRVTLPPLPAAGTNATSTWRRFATVQQRSTPHWLQSVETRGRGTHREEQQTPVDRLQEVLTMALRTRRGITTRAWDAHCSQLSSHLSAPIPTLAALVCDESEKSLQHSTTQFLRAALDNGAIELDLDGLRVVQLHLLDEIMSWLLLRLEQLLSSGRR</sequence>
<dbReference type="GO" id="GO:0004109">
    <property type="term" value="F:coproporphyrinogen oxidase activity"/>
    <property type="evidence" value="ECO:0007669"/>
    <property type="project" value="InterPro"/>
</dbReference>
<evidence type="ECO:0000256" key="3">
    <source>
        <dbReference type="ARBA" id="ARBA00022617"/>
    </source>
</evidence>
<dbReference type="Pfam" id="PF04055">
    <property type="entry name" value="Radical_SAM"/>
    <property type="match status" value="1"/>
</dbReference>
<evidence type="ECO:0000256" key="1">
    <source>
        <dbReference type="ARBA" id="ARBA00006100"/>
    </source>
</evidence>
<evidence type="ECO:0000256" key="7">
    <source>
        <dbReference type="ARBA" id="ARBA00023014"/>
    </source>
</evidence>
<keyword evidence="7" id="KW-0411">Iron-sulfur</keyword>
<keyword evidence="4" id="KW-0949">S-adenosyl-L-methionine</keyword>
<organism evidence="12 13">
    <name type="scientific">Capsaspora owczarzaki (strain ATCC 30864)</name>
    <dbReference type="NCBI Taxonomy" id="595528"/>
    <lineage>
        <taxon>Eukaryota</taxon>
        <taxon>Filasterea</taxon>
        <taxon>Capsaspora</taxon>
    </lineage>
</organism>
<dbReference type="Proteomes" id="UP000008743">
    <property type="component" value="Unassembled WGS sequence"/>
</dbReference>
<evidence type="ECO:0000256" key="6">
    <source>
        <dbReference type="ARBA" id="ARBA00023004"/>
    </source>
</evidence>
<dbReference type="SFLD" id="SFLDF00288">
    <property type="entry name" value="HemN-like__clustered_with_nucl"/>
    <property type="match status" value="1"/>
</dbReference>
<dbReference type="GO" id="GO:0006779">
    <property type="term" value="P:porphyrin-containing compound biosynthetic process"/>
    <property type="evidence" value="ECO:0007669"/>
    <property type="project" value="InterPro"/>
</dbReference>
<dbReference type="AlphaFoldDB" id="A0A0D2VUP7"/>
<dbReference type="SFLD" id="SFLDF00562">
    <property type="entry name" value="HemN-like__clustered_with_heat"/>
    <property type="match status" value="1"/>
</dbReference>
<reference evidence="13" key="1">
    <citation type="submission" date="2011-02" db="EMBL/GenBank/DDBJ databases">
        <title>The Genome Sequence of Capsaspora owczarzaki ATCC 30864.</title>
        <authorList>
            <person name="Russ C."/>
            <person name="Cuomo C."/>
            <person name="Burger G."/>
            <person name="Gray M.W."/>
            <person name="Holland P.W.H."/>
            <person name="King N."/>
            <person name="Lang F.B.F."/>
            <person name="Roger A.J."/>
            <person name="Ruiz-Trillo I."/>
            <person name="Young S.K."/>
            <person name="Zeng Q."/>
            <person name="Gargeya S."/>
            <person name="Alvarado L."/>
            <person name="Berlin A."/>
            <person name="Chapman S.B."/>
            <person name="Chen Z."/>
            <person name="Freedman E."/>
            <person name="Gellesch M."/>
            <person name="Goldberg J."/>
            <person name="Griggs A."/>
            <person name="Gujja S."/>
            <person name="Heilman E."/>
            <person name="Heiman D."/>
            <person name="Howarth C."/>
            <person name="Mehta T."/>
            <person name="Neiman D."/>
            <person name="Pearson M."/>
            <person name="Roberts A."/>
            <person name="Saif S."/>
            <person name="Shea T."/>
            <person name="Shenoy N."/>
            <person name="Sisk P."/>
            <person name="Stolte C."/>
            <person name="Sykes S."/>
            <person name="White J."/>
            <person name="Yandava C."/>
            <person name="Haas B."/>
            <person name="Nusbaum C."/>
            <person name="Birren B."/>
        </authorList>
    </citation>
    <scope>NUCLEOTIDE SEQUENCE</scope>
    <source>
        <strain evidence="13">ATCC 30864</strain>
    </source>
</reference>
<dbReference type="eggNOG" id="ENOG502QRH0">
    <property type="taxonomic scope" value="Eukaryota"/>
</dbReference>
<dbReference type="GO" id="GO:0046872">
    <property type="term" value="F:metal ion binding"/>
    <property type="evidence" value="ECO:0007669"/>
    <property type="project" value="UniProtKB-KW"/>
</dbReference>
<dbReference type="InterPro" id="IPR034505">
    <property type="entry name" value="Coproporphyrinogen-III_oxidase"/>
</dbReference>
<keyword evidence="13" id="KW-1185">Reference proteome</keyword>
<dbReference type="RefSeq" id="XP_004346257.1">
    <property type="nucleotide sequence ID" value="XM_004346207.2"/>
</dbReference>
<dbReference type="InterPro" id="IPR007197">
    <property type="entry name" value="rSAM"/>
</dbReference>
<evidence type="ECO:0000259" key="11">
    <source>
        <dbReference type="PROSITE" id="PS51918"/>
    </source>
</evidence>
<dbReference type="PROSITE" id="PS51918">
    <property type="entry name" value="RADICAL_SAM"/>
    <property type="match status" value="1"/>
</dbReference>
<evidence type="ECO:0000256" key="2">
    <source>
        <dbReference type="ARBA" id="ARBA00014678"/>
    </source>
</evidence>
<dbReference type="GO" id="GO:0005739">
    <property type="term" value="C:mitochondrion"/>
    <property type="evidence" value="ECO:0007669"/>
    <property type="project" value="TreeGrafter"/>
</dbReference>
<dbReference type="PANTHER" id="PTHR13932:SF5">
    <property type="entry name" value="RADICAL S-ADENOSYL METHIONINE DOMAIN-CONTAINING PROTEIN 1, MITOCHONDRIAL"/>
    <property type="match status" value="1"/>
</dbReference>
<feature type="domain" description="Radical SAM core" evidence="11">
    <location>
        <begin position="43"/>
        <end position="286"/>
    </location>
</feature>
<keyword evidence="6" id="KW-0408">Iron</keyword>